<evidence type="ECO:0000313" key="2">
    <source>
        <dbReference type="Proteomes" id="UP000067626"/>
    </source>
</evidence>
<proteinExistence type="predicted"/>
<name>A0A0K1EHH7_CHOCO</name>
<evidence type="ECO:0000313" key="1">
    <source>
        <dbReference type="EMBL" id="AKT40122.1"/>
    </source>
</evidence>
<dbReference type="SUPFAM" id="SSF53335">
    <property type="entry name" value="S-adenosyl-L-methionine-dependent methyltransferases"/>
    <property type="match status" value="1"/>
</dbReference>
<dbReference type="InterPro" id="IPR010342">
    <property type="entry name" value="DUF938"/>
</dbReference>
<dbReference type="Gene3D" id="3.40.50.150">
    <property type="entry name" value="Vaccinia Virus protein VP39"/>
    <property type="match status" value="1"/>
</dbReference>
<dbReference type="EMBL" id="CP012159">
    <property type="protein sequence ID" value="AKT40122.1"/>
    <property type="molecule type" value="Genomic_DNA"/>
</dbReference>
<reference evidence="1 2" key="1">
    <citation type="submission" date="2015-07" db="EMBL/GenBank/DDBJ databases">
        <title>Genome analysis of myxobacterium Chondromyces crocatus Cm c5 reveals a high potential for natural compound synthesis and the genetic basis for the loss of fruiting body formation.</title>
        <authorList>
            <person name="Zaburannyi N."/>
            <person name="Bunk B."/>
            <person name="Maier J."/>
            <person name="Overmann J."/>
            <person name="Mueller R."/>
        </authorList>
    </citation>
    <scope>NUCLEOTIDE SEQUENCE [LARGE SCALE GENOMIC DNA]</scope>
    <source>
        <strain evidence="1 2">Cm c5</strain>
    </source>
</reference>
<dbReference type="InterPro" id="IPR029063">
    <property type="entry name" value="SAM-dependent_MTases_sf"/>
</dbReference>
<dbReference type="Proteomes" id="UP000067626">
    <property type="component" value="Chromosome"/>
</dbReference>
<dbReference type="PANTHER" id="PTHR20974">
    <property type="entry name" value="UPF0585 PROTEIN CG18661"/>
    <property type="match status" value="1"/>
</dbReference>
<sequence length="197" mass="21264">MKRIAPAAERNKDPILEVLRPLLRDGATVLEIASGSGQHVIHFASVLPAVTFQPTDVDADARRSIEAYRAETGAKNILPSLALDAASDTWPVHSADAVVCINMIHISPWSCCEGLFRGAARILPAGGALFLYGPYRFFGVFTAPSNEAFDASLKAQNPAWGVRDTDQLLALAAETGFAHEETVPMPANNHCLVFRRL</sequence>
<protein>
    <recommendedName>
        <fullName evidence="3">SAM-dependent methyltransferase</fullName>
    </recommendedName>
</protein>
<organism evidence="1 2">
    <name type="scientific">Chondromyces crocatus</name>
    <dbReference type="NCBI Taxonomy" id="52"/>
    <lineage>
        <taxon>Bacteria</taxon>
        <taxon>Pseudomonadati</taxon>
        <taxon>Myxococcota</taxon>
        <taxon>Polyangia</taxon>
        <taxon>Polyangiales</taxon>
        <taxon>Polyangiaceae</taxon>
        <taxon>Chondromyces</taxon>
    </lineage>
</organism>
<dbReference type="KEGG" id="ccro:CMC5_042750"/>
<accession>A0A0K1EHH7</accession>
<keyword evidence="2" id="KW-1185">Reference proteome</keyword>
<dbReference type="OrthoDB" id="5525831at2"/>
<dbReference type="STRING" id="52.CMC5_042750"/>
<gene>
    <name evidence="1" type="ORF">CMC5_042750</name>
</gene>
<evidence type="ECO:0008006" key="3">
    <source>
        <dbReference type="Google" id="ProtNLM"/>
    </source>
</evidence>
<dbReference type="AlphaFoldDB" id="A0A0K1EHH7"/>
<dbReference type="Pfam" id="PF06080">
    <property type="entry name" value="DUF938"/>
    <property type="match status" value="1"/>
</dbReference>
<dbReference type="PANTHER" id="PTHR20974:SF0">
    <property type="entry name" value="UPF0585 PROTEIN CG18661"/>
    <property type="match status" value="1"/>
</dbReference>
<dbReference type="RefSeq" id="WP_050432101.1">
    <property type="nucleotide sequence ID" value="NZ_CP012159.1"/>
</dbReference>